<dbReference type="AlphaFoldDB" id="A0A915I7C5"/>
<organism evidence="1 2">
    <name type="scientific">Romanomermis culicivorax</name>
    <name type="common">Nematode worm</name>
    <dbReference type="NCBI Taxonomy" id="13658"/>
    <lineage>
        <taxon>Eukaryota</taxon>
        <taxon>Metazoa</taxon>
        <taxon>Ecdysozoa</taxon>
        <taxon>Nematoda</taxon>
        <taxon>Enoplea</taxon>
        <taxon>Dorylaimia</taxon>
        <taxon>Mermithida</taxon>
        <taxon>Mermithoidea</taxon>
        <taxon>Mermithidae</taxon>
        <taxon>Romanomermis</taxon>
    </lineage>
</organism>
<dbReference type="Proteomes" id="UP000887565">
    <property type="component" value="Unplaced"/>
</dbReference>
<accession>A0A915I7C5</accession>
<evidence type="ECO:0000313" key="2">
    <source>
        <dbReference type="WBParaSite" id="nRc.2.0.1.t10054-RA"/>
    </source>
</evidence>
<evidence type="ECO:0000313" key="1">
    <source>
        <dbReference type="Proteomes" id="UP000887565"/>
    </source>
</evidence>
<keyword evidence="1" id="KW-1185">Reference proteome</keyword>
<sequence>MVAPDFALRTCHGKDVGLENQSVKCVALTINQQAAVHLFIIAKVIIIETSSFALVVLSCGLDVFDLRGD</sequence>
<reference evidence="2" key="1">
    <citation type="submission" date="2022-11" db="UniProtKB">
        <authorList>
            <consortium name="WormBaseParasite"/>
        </authorList>
    </citation>
    <scope>IDENTIFICATION</scope>
</reference>
<proteinExistence type="predicted"/>
<name>A0A915I7C5_ROMCU</name>
<dbReference type="WBParaSite" id="nRc.2.0.1.t10054-RA">
    <property type="protein sequence ID" value="nRc.2.0.1.t10054-RA"/>
    <property type="gene ID" value="nRc.2.0.1.g10054"/>
</dbReference>
<protein>
    <submittedName>
        <fullName evidence="2">Uncharacterized protein</fullName>
    </submittedName>
</protein>